<feature type="region of interest" description="Disordered" evidence="1">
    <location>
        <begin position="186"/>
        <end position="219"/>
    </location>
</feature>
<name>A0AAN6TVD3_9PEZI</name>
<evidence type="ECO:0000313" key="2">
    <source>
        <dbReference type="EMBL" id="KAK4121457.1"/>
    </source>
</evidence>
<feature type="region of interest" description="Disordered" evidence="1">
    <location>
        <begin position="151"/>
        <end position="170"/>
    </location>
</feature>
<feature type="compositionally biased region" description="Low complexity" evidence="1">
    <location>
        <begin position="156"/>
        <end position="170"/>
    </location>
</feature>
<dbReference type="GeneID" id="87828117"/>
<reference evidence="2" key="1">
    <citation type="journal article" date="2023" name="Mol. Phylogenet. Evol.">
        <title>Genome-scale phylogeny and comparative genomics of the fungal order Sordariales.</title>
        <authorList>
            <person name="Hensen N."/>
            <person name="Bonometti L."/>
            <person name="Westerberg I."/>
            <person name="Brannstrom I.O."/>
            <person name="Guillou S."/>
            <person name="Cros-Aarteil S."/>
            <person name="Calhoun S."/>
            <person name="Haridas S."/>
            <person name="Kuo A."/>
            <person name="Mondo S."/>
            <person name="Pangilinan J."/>
            <person name="Riley R."/>
            <person name="LaButti K."/>
            <person name="Andreopoulos B."/>
            <person name="Lipzen A."/>
            <person name="Chen C."/>
            <person name="Yan M."/>
            <person name="Daum C."/>
            <person name="Ng V."/>
            <person name="Clum A."/>
            <person name="Steindorff A."/>
            <person name="Ohm R.A."/>
            <person name="Martin F."/>
            <person name="Silar P."/>
            <person name="Natvig D.O."/>
            <person name="Lalanne C."/>
            <person name="Gautier V."/>
            <person name="Ament-Velasquez S.L."/>
            <person name="Kruys A."/>
            <person name="Hutchinson M.I."/>
            <person name="Powell A.J."/>
            <person name="Barry K."/>
            <person name="Miller A.N."/>
            <person name="Grigoriev I.V."/>
            <person name="Debuchy R."/>
            <person name="Gladieux P."/>
            <person name="Hiltunen Thoren M."/>
            <person name="Johannesson H."/>
        </authorList>
    </citation>
    <scope>NUCLEOTIDE SEQUENCE</scope>
    <source>
        <strain evidence="2">CBS 731.68</strain>
    </source>
</reference>
<evidence type="ECO:0000256" key="1">
    <source>
        <dbReference type="SAM" id="MobiDB-lite"/>
    </source>
</evidence>
<protein>
    <submittedName>
        <fullName evidence="2">Uncharacterized protein</fullName>
    </submittedName>
</protein>
<accession>A0AAN6TVD3</accession>
<dbReference type="AlphaFoldDB" id="A0AAN6TVD3"/>
<keyword evidence="3" id="KW-1185">Reference proteome</keyword>
<gene>
    <name evidence="2" type="ORF">N657DRAFT_635518</name>
</gene>
<comment type="caution">
    <text evidence="2">The sequence shown here is derived from an EMBL/GenBank/DDBJ whole genome shotgun (WGS) entry which is preliminary data.</text>
</comment>
<reference evidence="2" key="2">
    <citation type="submission" date="2023-05" db="EMBL/GenBank/DDBJ databases">
        <authorList>
            <consortium name="Lawrence Berkeley National Laboratory"/>
            <person name="Steindorff A."/>
            <person name="Hensen N."/>
            <person name="Bonometti L."/>
            <person name="Westerberg I."/>
            <person name="Brannstrom I.O."/>
            <person name="Guillou S."/>
            <person name="Cros-Aarteil S."/>
            <person name="Calhoun S."/>
            <person name="Haridas S."/>
            <person name="Kuo A."/>
            <person name="Mondo S."/>
            <person name="Pangilinan J."/>
            <person name="Riley R."/>
            <person name="Labutti K."/>
            <person name="Andreopoulos B."/>
            <person name="Lipzen A."/>
            <person name="Chen C."/>
            <person name="Yanf M."/>
            <person name="Daum C."/>
            <person name="Ng V."/>
            <person name="Clum A."/>
            <person name="Ohm R."/>
            <person name="Martin F."/>
            <person name="Silar P."/>
            <person name="Natvig D."/>
            <person name="Lalanne C."/>
            <person name="Gautier V."/>
            <person name="Ament-Velasquez S.L."/>
            <person name="Kruys A."/>
            <person name="Hutchinson M.I."/>
            <person name="Powell A.J."/>
            <person name="Barry K."/>
            <person name="Miller A.N."/>
            <person name="Grigoriev I.V."/>
            <person name="Debuchy R."/>
            <person name="Gladieux P."/>
            <person name="Thoren M.H."/>
            <person name="Johannesson H."/>
        </authorList>
    </citation>
    <scope>NUCLEOTIDE SEQUENCE</scope>
    <source>
        <strain evidence="2">CBS 731.68</strain>
    </source>
</reference>
<dbReference type="RefSeq" id="XP_062645228.1">
    <property type="nucleotide sequence ID" value="XM_062791348.1"/>
</dbReference>
<feature type="region of interest" description="Disordered" evidence="1">
    <location>
        <begin position="100"/>
        <end position="119"/>
    </location>
</feature>
<evidence type="ECO:0000313" key="3">
    <source>
        <dbReference type="Proteomes" id="UP001302602"/>
    </source>
</evidence>
<proteinExistence type="predicted"/>
<dbReference type="Proteomes" id="UP001302602">
    <property type="component" value="Unassembled WGS sequence"/>
</dbReference>
<organism evidence="2 3">
    <name type="scientific">Parathielavia appendiculata</name>
    <dbReference type="NCBI Taxonomy" id="2587402"/>
    <lineage>
        <taxon>Eukaryota</taxon>
        <taxon>Fungi</taxon>
        <taxon>Dikarya</taxon>
        <taxon>Ascomycota</taxon>
        <taxon>Pezizomycotina</taxon>
        <taxon>Sordariomycetes</taxon>
        <taxon>Sordariomycetidae</taxon>
        <taxon>Sordariales</taxon>
        <taxon>Chaetomiaceae</taxon>
        <taxon>Parathielavia</taxon>
    </lineage>
</organism>
<sequence length="219" mass="22359">MTSITELEGRLGAGLFGFTALETPSIPASSAKAPNGHDGHTTPLLLPSADGLQIDHPSITPPTSPSPSTSQALITITEPPSSAALIPVYPRLFLPSTGKPAEDGCTHTKRVPNRALQGGTSDTPAAVTMTSYVNCKGCTAVTAIPMQHILDRDDAPGPAGRGSTTAAPTASTGTATVYRCLATPTSTASSLPAAHPPPPPPWVVSSRRTRPVQPTLFAA</sequence>
<dbReference type="EMBL" id="MU853233">
    <property type="protein sequence ID" value="KAK4121457.1"/>
    <property type="molecule type" value="Genomic_DNA"/>
</dbReference>